<dbReference type="InterPro" id="IPR006284">
    <property type="entry name" value="Glut_synth_pro"/>
</dbReference>
<dbReference type="Proteomes" id="UP000198461">
    <property type="component" value="Unassembled WGS sequence"/>
</dbReference>
<comment type="cofactor">
    <cofactor evidence="2">
        <name>Mg(2+)</name>
        <dbReference type="ChEBI" id="CHEBI:18420"/>
    </cofactor>
</comment>
<dbReference type="EC" id="6.3.2.3" evidence="10"/>
<sequence length="318" mass="35383">MKLLVVMDPIASIKPWKDSTFAMMLAAQARDHRVHYTTPADLWLDQATPMAHCAPVEVFDRREEYYQLGTFTHRPLTDFDAVLMRQDPPFDQRYLTVTHLLSLAEKAGVWVINATQAVRDCNEKLFTAWFPQCMPPTRVSARADLLKAFIAAQQDTILKPLHAMGGAGIFRVRHGDPNTSVIIETLTQQGQMPIMAQRFLPEIAQGDKRILMIDGEPVPYALARIPAQGETRGNLAAGGEGVGMPLSERERWLAAQVGPTLKEKGLVFVGLDVIGDYITEINVTSPTCIRELDAQFGLDIAGDLIEHIAQRLTQRNQA</sequence>
<keyword evidence="8" id="KW-0460">Magnesium</keyword>
<comment type="pathway">
    <text evidence="10">Sulfur metabolism; glutathione biosynthesis; glutathione from L-cysteine and L-glutamate: step 2/2.</text>
</comment>
<dbReference type="Gene3D" id="3.40.50.20">
    <property type="match status" value="1"/>
</dbReference>
<dbReference type="EMBL" id="FSRE01000001">
    <property type="protein sequence ID" value="SIN73958.1"/>
    <property type="molecule type" value="Genomic_DNA"/>
</dbReference>
<evidence type="ECO:0000256" key="6">
    <source>
        <dbReference type="ARBA" id="ARBA00022741"/>
    </source>
</evidence>
<dbReference type="Pfam" id="PF02951">
    <property type="entry name" value="GSH-S_N"/>
    <property type="match status" value="1"/>
</dbReference>
<evidence type="ECO:0000256" key="10">
    <source>
        <dbReference type="HAMAP-Rule" id="MF_00162"/>
    </source>
</evidence>
<evidence type="ECO:0000313" key="12">
    <source>
        <dbReference type="EMBL" id="SIN73958.1"/>
    </source>
</evidence>
<evidence type="ECO:0000256" key="8">
    <source>
        <dbReference type="ARBA" id="ARBA00022842"/>
    </source>
</evidence>
<accession>A0A1N6DT23</accession>
<comment type="similarity">
    <text evidence="10">Belongs to the prokaryotic GSH synthase family.</text>
</comment>
<keyword evidence="13" id="KW-1185">Reference proteome</keyword>
<dbReference type="GO" id="GO:0005737">
    <property type="term" value="C:cytoplasm"/>
    <property type="evidence" value="ECO:0007669"/>
    <property type="project" value="TreeGrafter"/>
</dbReference>
<protein>
    <recommendedName>
        <fullName evidence="10">Glutathione synthetase</fullName>
        <ecNumber evidence="10">6.3.2.3</ecNumber>
    </recommendedName>
    <alternativeName>
        <fullName evidence="10">GSH synthetase</fullName>
        <shortName evidence="10">GSH-S</shortName>
        <shortName evidence="10">GSHase</shortName>
    </alternativeName>
    <alternativeName>
        <fullName evidence="10">Glutathione synthase</fullName>
    </alternativeName>
</protein>
<evidence type="ECO:0000259" key="11">
    <source>
        <dbReference type="PROSITE" id="PS50975"/>
    </source>
</evidence>
<evidence type="ECO:0000313" key="13">
    <source>
        <dbReference type="Proteomes" id="UP000198461"/>
    </source>
</evidence>
<dbReference type="Gene3D" id="3.30.470.20">
    <property type="entry name" value="ATP-grasp fold, B domain"/>
    <property type="match status" value="1"/>
</dbReference>
<dbReference type="InterPro" id="IPR016185">
    <property type="entry name" value="PreATP-grasp_dom_sf"/>
</dbReference>
<gene>
    <name evidence="10" type="primary">gshB</name>
    <name evidence="12" type="ORF">SAMN05443662_0397</name>
</gene>
<keyword evidence="6 10" id="KW-0547">Nucleotide-binding</keyword>
<dbReference type="InterPro" id="IPR013815">
    <property type="entry name" value="ATP_grasp_subdomain_1"/>
</dbReference>
<dbReference type="OrthoDB" id="9785415at2"/>
<evidence type="ECO:0000256" key="7">
    <source>
        <dbReference type="ARBA" id="ARBA00022840"/>
    </source>
</evidence>
<dbReference type="GO" id="GO:0046872">
    <property type="term" value="F:metal ion binding"/>
    <property type="evidence" value="ECO:0007669"/>
    <property type="project" value="UniProtKB-KW"/>
</dbReference>
<dbReference type="RefSeq" id="WP_074200710.1">
    <property type="nucleotide sequence ID" value="NZ_FSRE01000001.1"/>
</dbReference>
<evidence type="ECO:0000256" key="5">
    <source>
        <dbReference type="ARBA" id="ARBA00022723"/>
    </source>
</evidence>
<dbReference type="SUPFAM" id="SSF56059">
    <property type="entry name" value="Glutathione synthetase ATP-binding domain-like"/>
    <property type="match status" value="1"/>
</dbReference>
<dbReference type="Gene3D" id="3.30.1490.20">
    <property type="entry name" value="ATP-grasp fold, A domain"/>
    <property type="match status" value="1"/>
</dbReference>
<keyword evidence="3 10" id="KW-0436">Ligase</keyword>
<dbReference type="FunFam" id="3.30.470.20:FF:000010">
    <property type="entry name" value="Glutathione synthetase"/>
    <property type="match status" value="1"/>
</dbReference>
<comment type="catalytic activity">
    <reaction evidence="10">
        <text>gamma-L-glutamyl-L-cysteine + glycine + ATP = glutathione + ADP + phosphate + H(+)</text>
        <dbReference type="Rhea" id="RHEA:13557"/>
        <dbReference type="ChEBI" id="CHEBI:15378"/>
        <dbReference type="ChEBI" id="CHEBI:30616"/>
        <dbReference type="ChEBI" id="CHEBI:43474"/>
        <dbReference type="ChEBI" id="CHEBI:57305"/>
        <dbReference type="ChEBI" id="CHEBI:57925"/>
        <dbReference type="ChEBI" id="CHEBI:58173"/>
        <dbReference type="ChEBI" id="CHEBI:456216"/>
        <dbReference type="EC" id="6.3.2.3"/>
    </reaction>
</comment>
<keyword evidence="7 10" id="KW-0067">ATP-binding</keyword>
<dbReference type="HAMAP" id="MF_00162">
    <property type="entry name" value="GSH_S"/>
    <property type="match status" value="1"/>
</dbReference>
<dbReference type="GO" id="GO:0004363">
    <property type="term" value="F:glutathione synthase activity"/>
    <property type="evidence" value="ECO:0007669"/>
    <property type="project" value="UniProtKB-UniRule"/>
</dbReference>
<keyword evidence="4 10" id="KW-0317">Glutathione biosynthesis</keyword>
<dbReference type="NCBIfam" id="NF003573">
    <property type="entry name" value="PRK05246.1"/>
    <property type="match status" value="1"/>
</dbReference>
<dbReference type="GO" id="GO:0005524">
    <property type="term" value="F:ATP binding"/>
    <property type="evidence" value="ECO:0007669"/>
    <property type="project" value="UniProtKB-UniRule"/>
</dbReference>
<evidence type="ECO:0000256" key="2">
    <source>
        <dbReference type="ARBA" id="ARBA00001946"/>
    </source>
</evidence>
<name>A0A1N6DT23_9GAMM</name>
<evidence type="ECO:0000256" key="9">
    <source>
        <dbReference type="ARBA" id="ARBA00023211"/>
    </source>
</evidence>
<dbReference type="PANTHER" id="PTHR21621:SF4">
    <property type="entry name" value="GLUTATHIONE SYNTHETASE"/>
    <property type="match status" value="1"/>
</dbReference>
<keyword evidence="5" id="KW-0479">Metal-binding</keyword>
<comment type="cofactor">
    <cofactor evidence="1">
        <name>Mn(2+)</name>
        <dbReference type="ChEBI" id="CHEBI:29035"/>
    </cofactor>
</comment>
<dbReference type="InterPro" id="IPR011761">
    <property type="entry name" value="ATP-grasp"/>
</dbReference>
<proteinExistence type="inferred from homology"/>
<reference evidence="12 13" key="1">
    <citation type="submission" date="2016-11" db="EMBL/GenBank/DDBJ databases">
        <authorList>
            <person name="Jaros S."/>
            <person name="Januszkiewicz K."/>
            <person name="Wedrychowicz H."/>
        </authorList>
    </citation>
    <scope>NUCLEOTIDE SEQUENCE [LARGE SCALE GENOMIC DNA]</scope>
    <source>
        <strain evidence="12 13">DSM 17737</strain>
    </source>
</reference>
<evidence type="ECO:0000256" key="4">
    <source>
        <dbReference type="ARBA" id="ARBA00022684"/>
    </source>
</evidence>
<dbReference type="PANTHER" id="PTHR21621">
    <property type="entry name" value="RIBOSOMAL PROTEIN S6 MODIFICATION PROTEIN"/>
    <property type="match status" value="1"/>
</dbReference>
<dbReference type="STRING" id="364032.SAMN05443662_0397"/>
<dbReference type="AlphaFoldDB" id="A0A1N6DT23"/>
<dbReference type="PROSITE" id="PS50975">
    <property type="entry name" value="ATP_GRASP"/>
    <property type="match status" value="1"/>
</dbReference>
<dbReference type="InterPro" id="IPR004218">
    <property type="entry name" value="GSHS_ATP-bd"/>
</dbReference>
<organism evidence="12 13">
    <name type="scientific">Sulfurivirga caldicuralii</name>
    <dbReference type="NCBI Taxonomy" id="364032"/>
    <lineage>
        <taxon>Bacteria</taxon>
        <taxon>Pseudomonadati</taxon>
        <taxon>Pseudomonadota</taxon>
        <taxon>Gammaproteobacteria</taxon>
        <taxon>Thiotrichales</taxon>
        <taxon>Piscirickettsiaceae</taxon>
        <taxon>Sulfurivirga</taxon>
    </lineage>
</organism>
<dbReference type="SUPFAM" id="SSF52440">
    <property type="entry name" value="PreATP-grasp domain"/>
    <property type="match status" value="1"/>
</dbReference>
<evidence type="ECO:0000256" key="1">
    <source>
        <dbReference type="ARBA" id="ARBA00001936"/>
    </source>
</evidence>
<feature type="domain" description="ATP-grasp" evidence="11">
    <location>
        <begin position="123"/>
        <end position="309"/>
    </location>
</feature>
<dbReference type="NCBIfam" id="TIGR01380">
    <property type="entry name" value="glut_syn"/>
    <property type="match status" value="1"/>
</dbReference>
<dbReference type="Pfam" id="PF02955">
    <property type="entry name" value="GSH-S_ATP"/>
    <property type="match status" value="1"/>
</dbReference>
<dbReference type="UniPathway" id="UPA00142">
    <property type="reaction ID" value="UER00210"/>
</dbReference>
<evidence type="ECO:0000256" key="3">
    <source>
        <dbReference type="ARBA" id="ARBA00022598"/>
    </source>
</evidence>
<keyword evidence="9" id="KW-0464">Manganese</keyword>
<dbReference type="InterPro" id="IPR004215">
    <property type="entry name" value="GSHS_N"/>
</dbReference>